<keyword evidence="4" id="KW-1185">Reference proteome</keyword>
<dbReference type="GO" id="GO:0016052">
    <property type="term" value="P:carbohydrate catabolic process"/>
    <property type="evidence" value="ECO:0007669"/>
    <property type="project" value="InterPro"/>
</dbReference>
<name>A0AAX0YY16_9GAMM</name>
<evidence type="ECO:0000256" key="1">
    <source>
        <dbReference type="ARBA" id="ARBA00022801"/>
    </source>
</evidence>
<dbReference type="PANTHER" id="PTHR43053:SF3">
    <property type="entry name" value="ALPHA-GALACTOSIDASE C-RELATED"/>
    <property type="match status" value="1"/>
</dbReference>
<dbReference type="EMBL" id="PYOZ01000003">
    <property type="protein sequence ID" value="PSX45899.1"/>
    <property type="molecule type" value="Genomic_DNA"/>
</dbReference>
<reference evidence="3 4" key="1">
    <citation type="submission" date="2018-01" db="EMBL/GenBank/DDBJ databases">
        <title>Whole genome sequencing of Histamine producing bacteria.</title>
        <authorList>
            <person name="Butler K."/>
        </authorList>
    </citation>
    <scope>NUCLEOTIDE SEQUENCE [LARGE SCALE GENOMIC DNA]</scope>
    <source>
        <strain evidence="3 4">A1-4</strain>
    </source>
</reference>
<comment type="caution">
    <text evidence="3">The sequence shown here is derived from an EMBL/GenBank/DDBJ whole genome shotgun (WGS) entry which is preliminary data.</text>
</comment>
<dbReference type="GO" id="GO:0004557">
    <property type="term" value="F:alpha-galactosidase activity"/>
    <property type="evidence" value="ECO:0007669"/>
    <property type="project" value="InterPro"/>
</dbReference>
<evidence type="ECO:0000256" key="2">
    <source>
        <dbReference type="ARBA" id="ARBA00023295"/>
    </source>
</evidence>
<evidence type="ECO:0000313" key="3">
    <source>
        <dbReference type="EMBL" id="PSX45899.1"/>
    </source>
</evidence>
<dbReference type="InterPro" id="IPR050985">
    <property type="entry name" value="Alpha-glycosidase_related"/>
</dbReference>
<keyword evidence="2" id="KW-0326">Glycosidase</keyword>
<keyword evidence="1" id="KW-0378">Hydrolase</keyword>
<accession>A0AAX0YY16</accession>
<dbReference type="PANTHER" id="PTHR43053">
    <property type="entry name" value="GLYCOSIDASE FAMILY 31"/>
    <property type="match status" value="1"/>
</dbReference>
<sequence length="588" mass="65896">MDSLSLCSAVKKITFPASITVTSTTPQIHSSLLSSSSSSVLSEAVVIAECELHIAPDAKVYGDGFQMLSQTAGTFAHPKAIGRCPDNNAEYRIYPQAANQRYYNYLVIEDGERYVLFGFTSCHRFAGYFECQDNKIIVCIDGENCAIPADETNHISLENWVVLSSETLADLYTRYAALINIDHPSKKNTTQAAPIGWCSWYAYYAGVSAADIQRNVDHMQGDNHDIEWVLLDDGYQAFMGDWLSPSDHFSGGVQQVLTALKAQGKKVGIWLAPFIAEPKSTIFRQHPEWFVRDVDGELLRADKVTYGGWRCTPWYILDTSHPEVLAHLTHVVKTMQQQWGVDLFKLDANYWGTLKGQRYQSSCTGVEAYRLGMKAIAEGAGDAWLLGCNAPMWPSLGLVDAMRVSDDVERNSYRFNQIAKETFYRSWQHRQLWQIDPDCATFIDLQQTNNVEAQAADSHSYSFHRNSLLASGGLLLSGDPLAQWNSFAHQSFLQLVQRQHYSQQAAVFDDLNLTTAKLPLNHSDGSVQQLQFVFNYIDEPAKTVTLHAGQATDWFDYWSGECVAKNSQTYKVFLVAGLASHVVYTVSR</sequence>
<dbReference type="SUPFAM" id="SSF51445">
    <property type="entry name" value="(Trans)glycosidases"/>
    <property type="match status" value="1"/>
</dbReference>
<evidence type="ECO:0000313" key="4">
    <source>
        <dbReference type="Proteomes" id="UP000240728"/>
    </source>
</evidence>
<dbReference type="InterPro" id="IPR013785">
    <property type="entry name" value="Aldolase_TIM"/>
</dbReference>
<dbReference type="InterPro" id="IPR017853">
    <property type="entry name" value="GH"/>
</dbReference>
<dbReference type="AlphaFoldDB" id="A0AAX0YY16"/>
<dbReference type="InterPro" id="IPR002252">
    <property type="entry name" value="Glyco_hydro_36"/>
</dbReference>
<proteinExistence type="predicted"/>
<dbReference type="Pfam" id="PF02065">
    <property type="entry name" value="Melibiase"/>
    <property type="match status" value="1"/>
</dbReference>
<dbReference type="Proteomes" id="UP000240728">
    <property type="component" value="Unassembled WGS sequence"/>
</dbReference>
<dbReference type="Gene3D" id="3.20.20.70">
    <property type="entry name" value="Aldolase class I"/>
    <property type="match status" value="1"/>
</dbReference>
<dbReference type="CDD" id="cd14791">
    <property type="entry name" value="GH36"/>
    <property type="match status" value="1"/>
</dbReference>
<protein>
    <submittedName>
        <fullName evidence="3">Alpha-galactosidase</fullName>
    </submittedName>
</protein>
<organism evidence="3 4">
    <name type="scientific">Photobacterium kishitanii</name>
    <dbReference type="NCBI Taxonomy" id="318456"/>
    <lineage>
        <taxon>Bacteria</taxon>
        <taxon>Pseudomonadati</taxon>
        <taxon>Pseudomonadota</taxon>
        <taxon>Gammaproteobacteria</taxon>
        <taxon>Vibrionales</taxon>
        <taxon>Vibrionaceae</taxon>
        <taxon>Photobacterium</taxon>
    </lineage>
</organism>
<gene>
    <name evidence="3" type="ORF">C0W53_07755</name>
</gene>